<dbReference type="InterPro" id="IPR034122">
    <property type="entry name" value="Retropepsin-like_bacterial"/>
</dbReference>
<dbReference type="SUPFAM" id="SSF50630">
    <property type="entry name" value="Acid proteases"/>
    <property type="match status" value="1"/>
</dbReference>
<dbReference type="Gene3D" id="2.40.70.10">
    <property type="entry name" value="Acid Proteases"/>
    <property type="match status" value="1"/>
</dbReference>
<dbReference type="PROSITE" id="PS00141">
    <property type="entry name" value="ASP_PROTEASE"/>
    <property type="match status" value="1"/>
</dbReference>
<dbReference type="GO" id="GO:0006508">
    <property type="term" value="P:proteolysis"/>
    <property type="evidence" value="ECO:0007669"/>
    <property type="project" value="UniProtKB-KW"/>
</dbReference>
<gene>
    <name evidence="2" type="ORF">QO005_003528</name>
</gene>
<keyword evidence="2" id="KW-0378">Hydrolase</keyword>
<sequence length="232" mass="25054">MGFVMVLLILVLGTGLLIVNRDTGQTFGLENDDFARFLALLPFALLLMAGLFTNRSRLSTNLRFLAGWVLLALLLVTGYQYRQDLATIGNRVMAGLVPGRAIVTQASDGTSEVLLQRGLGGHFVANVTTNGATISMMVDTGASAVVLRAEDASKAGLHPDDLDYRMPVLTANGRAMAAPVRLKRVEIGPIVRENVDGLVAERGRLDQSLLGMSFLSTLDTVQIRSDELRLRD</sequence>
<protein>
    <submittedName>
        <fullName evidence="2">Aspartyl protease family protein</fullName>
    </submittedName>
</protein>
<dbReference type="Pfam" id="PF13650">
    <property type="entry name" value="Asp_protease_2"/>
    <property type="match status" value="1"/>
</dbReference>
<keyword evidence="2" id="KW-0645">Protease</keyword>
<evidence type="ECO:0000313" key="3">
    <source>
        <dbReference type="Proteomes" id="UP001235269"/>
    </source>
</evidence>
<evidence type="ECO:0000313" key="2">
    <source>
        <dbReference type="EMBL" id="MDQ0457179.1"/>
    </source>
</evidence>
<dbReference type="CDD" id="cd05483">
    <property type="entry name" value="retropepsin_like_bacteria"/>
    <property type="match status" value="1"/>
</dbReference>
<keyword evidence="1" id="KW-0472">Membrane</keyword>
<reference evidence="2 3" key="1">
    <citation type="submission" date="2023-07" db="EMBL/GenBank/DDBJ databases">
        <title>Genomic Encyclopedia of Type Strains, Phase IV (KMG-IV): sequencing the most valuable type-strain genomes for metagenomic binning, comparative biology and taxonomic classification.</title>
        <authorList>
            <person name="Goeker M."/>
        </authorList>
    </citation>
    <scope>NUCLEOTIDE SEQUENCE [LARGE SCALE GENOMIC DNA]</scope>
    <source>
        <strain evidence="2 3">DSM 100301</strain>
    </source>
</reference>
<organism evidence="2 3">
    <name type="scientific">Rhizobium paknamense</name>
    <dbReference type="NCBI Taxonomy" id="1206817"/>
    <lineage>
        <taxon>Bacteria</taxon>
        <taxon>Pseudomonadati</taxon>
        <taxon>Pseudomonadota</taxon>
        <taxon>Alphaproteobacteria</taxon>
        <taxon>Hyphomicrobiales</taxon>
        <taxon>Rhizobiaceae</taxon>
        <taxon>Rhizobium/Agrobacterium group</taxon>
        <taxon>Rhizobium</taxon>
    </lineage>
</organism>
<keyword evidence="1" id="KW-1133">Transmembrane helix</keyword>
<comment type="caution">
    <text evidence="2">The sequence shown here is derived from an EMBL/GenBank/DDBJ whole genome shotgun (WGS) entry which is preliminary data.</text>
</comment>
<name>A0ABU0IIZ7_9HYPH</name>
<dbReference type="EMBL" id="JAUSWH010000013">
    <property type="protein sequence ID" value="MDQ0457179.1"/>
    <property type="molecule type" value="Genomic_DNA"/>
</dbReference>
<proteinExistence type="predicted"/>
<feature type="transmembrane region" description="Helical" evidence="1">
    <location>
        <begin position="34"/>
        <end position="52"/>
    </location>
</feature>
<evidence type="ECO:0000256" key="1">
    <source>
        <dbReference type="SAM" id="Phobius"/>
    </source>
</evidence>
<dbReference type="InterPro" id="IPR011969">
    <property type="entry name" value="Clan_AA_Asp_peptidase_C"/>
</dbReference>
<dbReference type="InterPro" id="IPR021109">
    <property type="entry name" value="Peptidase_aspartic_dom_sf"/>
</dbReference>
<feature type="transmembrane region" description="Helical" evidence="1">
    <location>
        <begin position="64"/>
        <end position="81"/>
    </location>
</feature>
<dbReference type="GO" id="GO:0008233">
    <property type="term" value="F:peptidase activity"/>
    <property type="evidence" value="ECO:0007669"/>
    <property type="project" value="UniProtKB-KW"/>
</dbReference>
<keyword evidence="3" id="KW-1185">Reference proteome</keyword>
<dbReference type="NCBIfam" id="TIGR02281">
    <property type="entry name" value="clan_AA_DTGA"/>
    <property type="match status" value="1"/>
</dbReference>
<keyword evidence="1" id="KW-0812">Transmembrane</keyword>
<dbReference type="InterPro" id="IPR001969">
    <property type="entry name" value="Aspartic_peptidase_AS"/>
</dbReference>
<dbReference type="Proteomes" id="UP001235269">
    <property type="component" value="Unassembled WGS sequence"/>
</dbReference>
<accession>A0ABU0IIZ7</accession>